<evidence type="ECO:0000256" key="1">
    <source>
        <dbReference type="ARBA" id="ARBA00022630"/>
    </source>
</evidence>
<organism evidence="4 5">
    <name type="scientific">Streptomyces phyllanthi</name>
    <dbReference type="NCBI Taxonomy" id="1803180"/>
    <lineage>
        <taxon>Bacteria</taxon>
        <taxon>Bacillati</taxon>
        <taxon>Actinomycetota</taxon>
        <taxon>Actinomycetes</taxon>
        <taxon>Kitasatosporales</taxon>
        <taxon>Streptomycetaceae</taxon>
        <taxon>Streptomyces</taxon>
    </lineage>
</organism>
<proteinExistence type="predicted"/>
<name>A0A5N8W550_9ACTN</name>
<dbReference type="GO" id="GO:0016491">
    <property type="term" value="F:oxidoreductase activity"/>
    <property type="evidence" value="ECO:0007669"/>
    <property type="project" value="UniProtKB-KW"/>
</dbReference>
<dbReference type="RefSeq" id="WP_152787094.1">
    <property type="nucleotide sequence ID" value="NZ_VJZE01000165.1"/>
</dbReference>
<feature type="non-terminal residue" evidence="4">
    <location>
        <position position="107"/>
    </location>
</feature>
<evidence type="ECO:0000256" key="3">
    <source>
        <dbReference type="ARBA" id="ARBA00023002"/>
    </source>
</evidence>
<keyword evidence="3" id="KW-0560">Oxidoreductase</keyword>
<sequence length="107" mass="11367">MRACVVGAGPGGIVSAKVLLENGFDVTVFDKYQQVGGTWSAGGCYDGLANQASRRLFEFADLPNRLHFAGAVDTQRYLENYAAAFGVLDRVRPGTEVVSIRPVEGAG</sequence>
<accession>A0A5N8W550</accession>
<reference evidence="4 5" key="1">
    <citation type="submission" date="2019-07" db="EMBL/GenBank/DDBJ databases">
        <title>New species of Amycolatopsis and Streptomyces.</title>
        <authorList>
            <person name="Duangmal K."/>
            <person name="Teo W.F.A."/>
            <person name="Lipun K."/>
        </authorList>
    </citation>
    <scope>NUCLEOTIDE SEQUENCE [LARGE SCALE GENOMIC DNA]</scope>
    <source>
        <strain evidence="4 5">TISTR 2346</strain>
    </source>
</reference>
<evidence type="ECO:0000256" key="2">
    <source>
        <dbReference type="ARBA" id="ARBA00022827"/>
    </source>
</evidence>
<keyword evidence="1" id="KW-0285">Flavoprotein</keyword>
<dbReference type="Pfam" id="PF13450">
    <property type="entry name" value="NAD_binding_8"/>
    <property type="match status" value="1"/>
</dbReference>
<dbReference type="EMBL" id="VJZE01000165">
    <property type="protein sequence ID" value="MPY42613.1"/>
    <property type="molecule type" value="Genomic_DNA"/>
</dbReference>
<dbReference type="InterPro" id="IPR036188">
    <property type="entry name" value="FAD/NAD-bd_sf"/>
</dbReference>
<dbReference type="SUPFAM" id="SSF51905">
    <property type="entry name" value="FAD/NAD(P)-binding domain"/>
    <property type="match status" value="1"/>
</dbReference>
<dbReference type="PANTHER" id="PTHR23023">
    <property type="entry name" value="DIMETHYLANILINE MONOOXYGENASE"/>
    <property type="match status" value="1"/>
</dbReference>
<dbReference type="OrthoDB" id="5168853at2"/>
<keyword evidence="2" id="KW-0274">FAD</keyword>
<protein>
    <submittedName>
        <fullName evidence="4">FAD-binding protein</fullName>
    </submittedName>
</protein>
<keyword evidence="5" id="KW-1185">Reference proteome</keyword>
<gene>
    <name evidence="4" type="ORF">FNH04_22735</name>
</gene>
<dbReference type="Gene3D" id="3.50.50.60">
    <property type="entry name" value="FAD/NAD(P)-binding domain"/>
    <property type="match status" value="1"/>
</dbReference>
<dbReference type="InterPro" id="IPR050346">
    <property type="entry name" value="FMO-like"/>
</dbReference>
<evidence type="ECO:0000313" key="5">
    <source>
        <dbReference type="Proteomes" id="UP000326979"/>
    </source>
</evidence>
<dbReference type="PRINTS" id="PR00419">
    <property type="entry name" value="ADXRDTASE"/>
</dbReference>
<dbReference type="AlphaFoldDB" id="A0A5N8W550"/>
<dbReference type="Proteomes" id="UP000326979">
    <property type="component" value="Unassembled WGS sequence"/>
</dbReference>
<comment type="caution">
    <text evidence="4">The sequence shown here is derived from an EMBL/GenBank/DDBJ whole genome shotgun (WGS) entry which is preliminary data.</text>
</comment>
<evidence type="ECO:0000313" key="4">
    <source>
        <dbReference type="EMBL" id="MPY42613.1"/>
    </source>
</evidence>